<keyword evidence="1" id="KW-0479">Metal-binding</keyword>
<evidence type="ECO:0000256" key="1">
    <source>
        <dbReference type="ARBA" id="ARBA00022723"/>
    </source>
</evidence>
<keyword evidence="7" id="KW-1185">Reference proteome</keyword>
<dbReference type="PANTHER" id="PTHR42988">
    <property type="entry name" value="PHOSPHOHYDROLASE"/>
    <property type="match status" value="1"/>
</dbReference>
<dbReference type="GO" id="GO:0016787">
    <property type="term" value="F:hydrolase activity"/>
    <property type="evidence" value="ECO:0007669"/>
    <property type="project" value="UniProtKB-KW"/>
</dbReference>
<dbReference type="InterPro" id="IPR004843">
    <property type="entry name" value="Calcineurin-like_PHP"/>
</dbReference>
<dbReference type="Pfam" id="PF00149">
    <property type="entry name" value="Metallophos"/>
    <property type="match status" value="1"/>
</dbReference>
<dbReference type="EMBL" id="NRJG01000020">
    <property type="protein sequence ID" value="RIY39998.1"/>
    <property type="molecule type" value="Genomic_DNA"/>
</dbReference>
<dbReference type="RefSeq" id="WP_119530155.1">
    <property type="nucleotide sequence ID" value="NZ_JBHSSP010000027.1"/>
</dbReference>
<dbReference type="PANTHER" id="PTHR42988:SF2">
    <property type="entry name" value="CYCLIC NUCLEOTIDE PHOSPHODIESTERASE CBUA0032-RELATED"/>
    <property type="match status" value="1"/>
</dbReference>
<accession>A0A3A1YS12</accession>
<evidence type="ECO:0000259" key="5">
    <source>
        <dbReference type="Pfam" id="PF00149"/>
    </source>
</evidence>
<comment type="caution">
    <text evidence="6">The sequence shown here is derived from an EMBL/GenBank/DDBJ whole genome shotgun (WGS) entry which is preliminary data.</text>
</comment>
<dbReference type="Proteomes" id="UP000265916">
    <property type="component" value="Unassembled WGS sequence"/>
</dbReference>
<gene>
    <name evidence="6" type="ORF">CKF58_01145</name>
</gene>
<sequence>MQLESFKILHISGHHLLPEAQCLFAGIAPYSCLQAVLEHAAQTSVKLDLTYDAIVCTGDIVHDVVSSHDHLADAYELFIQALRSQYPQTPVYLCPGNHDPLDLFAQLVQHAHFEPAKLVAQVNQAVVINLNQYWNLILLNSQLPTQVGGELTQEQCTFIQELVVSQPDKHVLLALHHNPLPTGCAWLDSYDFKGVDKFWQKVQALEAIKGIVHGHIHQDIISMVGNTKVMAVPATSIQFKPHAVDFALDELAPGYRILSLEANGTIEQQLYRLDVVPSVEPITGY</sequence>
<reference evidence="6 7" key="1">
    <citation type="submission" date="2017-08" db="EMBL/GenBank/DDBJ databases">
        <title>Reclassification of Bisgaard taxon 37 and 44.</title>
        <authorList>
            <person name="Christensen H."/>
        </authorList>
    </citation>
    <scope>NUCLEOTIDE SEQUENCE [LARGE SCALE GENOMIC DNA]</scope>
    <source>
        <strain evidence="6 7">111</strain>
    </source>
</reference>
<dbReference type="GO" id="GO:0046872">
    <property type="term" value="F:metal ion binding"/>
    <property type="evidence" value="ECO:0007669"/>
    <property type="project" value="UniProtKB-KW"/>
</dbReference>
<evidence type="ECO:0000256" key="2">
    <source>
        <dbReference type="ARBA" id="ARBA00022801"/>
    </source>
</evidence>
<evidence type="ECO:0000313" key="6">
    <source>
        <dbReference type="EMBL" id="RIY39998.1"/>
    </source>
</evidence>
<dbReference type="SUPFAM" id="SSF56300">
    <property type="entry name" value="Metallo-dependent phosphatases"/>
    <property type="match status" value="1"/>
</dbReference>
<protein>
    <recommendedName>
        <fullName evidence="5">Calcineurin-like phosphoesterase domain-containing protein</fullName>
    </recommendedName>
</protein>
<feature type="domain" description="Calcineurin-like phosphoesterase" evidence="5">
    <location>
        <begin position="6"/>
        <end position="218"/>
    </location>
</feature>
<evidence type="ECO:0000256" key="4">
    <source>
        <dbReference type="ARBA" id="ARBA00025742"/>
    </source>
</evidence>
<dbReference type="Gene3D" id="3.60.21.10">
    <property type="match status" value="1"/>
</dbReference>
<dbReference type="InterPro" id="IPR050884">
    <property type="entry name" value="CNP_phosphodiesterase-III"/>
</dbReference>
<dbReference type="AlphaFoldDB" id="A0A3A1YS12"/>
<name>A0A3A1YS12_9GAMM</name>
<keyword evidence="2" id="KW-0378">Hydrolase</keyword>
<keyword evidence="3" id="KW-0408">Iron</keyword>
<evidence type="ECO:0000313" key="7">
    <source>
        <dbReference type="Proteomes" id="UP000265916"/>
    </source>
</evidence>
<dbReference type="InterPro" id="IPR029052">
    <property type="entry name" value="Metallo-depent_PP-like"/>
</dbReference>
<dbReference type="OrthoDB" id="9784378at2"/>
<comment type="similarity">
    <text evidence="4">Belongs to the cyclic nucleotide phosphodiesterase class-III family.</text>
</comment>
<evidence type="ECO:0000256" key="3">
    <source>
        <dbReference type="ARBA" id="ARBA00023004"/>
    </source>
</evidence>
<proteinExistence type="inferred from homology"/>
<organism evidence="6 7">
    <name type="scientific">Psittacicella hinzii</name>
    <dbReference type="NCBI Taxonomy" id="2028575"/>
    <lineage>
        <taxon>Bacteria</taxon>
        <taxon>Pseudomonadati</taxon>
        <taxon>Pseudomonadota</taxon>
        <taxon>Gammaproteobacteria</taxon>
        <taxon>Pasteurellales</taxon>
        <taxon>Psittacicellaceae</taxon>
        <taxon>Psittacicella</taxon>
    </lineage>
</organism>